<evidence type="ECO:0000313" key="2">
    <source>
        <dbReference type="EMBL" id="KAL2290007.1"/>
    </source>
</evidence>
<accession>A0ABR4F5N6</accession>
<feature type="region of interest" description="Disordered" evidence="1">
    <location>
        <begin position="245"/>
        <end position="286"/>
    </location>
</feature>
<evidence type="ECO:0000313" key="3">
    <source>
        <dbReference type="Proteomes" id="UP001600888"/>
    </source>
</evidence>
<dbReference type="EMBL" id="JBAWTH010000010">
    <property type="protein sequence ID" value="KAL2290007.1"/>
    <property type="molecule type" value="Genomic_DNA"/>
</dbReference>
<dbReference type="Proteomes" id="UP001600888">
    <property type="component" value="Unassembled WGS sequence"/>
</dbReference>
<feature type="compositionally biased region" description="Polar residues" evidence="1">
    <location>
        <begin position="270"/>
        <end position="286"/>
    </location>
</feature>
<name>A0ABR4F5N6_9PEZI</name>
<reference evidence="2 3" key="1">
    <citation type="submission" date="2024-03" db="EMBL/GenBank/DDBJ databases">
        <title>A high-quality draft genome sequence of Diaporthe vaccinii, a causative agent of upright dieback and viscid rot disease in cranberry plants.</title>
        <authorList>
            <person name="Sarrasin M."/>
            <person name="Lang B.F."/>
            <person name="Burger G."/>
        </authorList>
    </citation>
    <scope>NUCLEOTIDE SEQUENCE [LARGE SCALE GENOMIC DNA]</scope>
    <source>
        <strain evidence="2 3">IS7</strain>
    </source>
</reference>
<gene>
    <name evidence="2" type="ORF">FJTKL_00549</name>
</gene>
<protein>
    <submittedName>
        <fullName evidence="2">Uncharacterized protein</fullName>
    </submittedName>
</protein>
<organism evidence="2 3">
    <name type="scientific">Diaporthe vaccinii</name>
    <dbReference type="NCBI Taxonomy" id="105482"/>
    <lineage>
        <taxon>Eukaryota</taxon>
        <taxon>Fungi</taxon>
        <taxon>Dikarya</taxon>
        <taxon>Ascomycota</taxon>
        <taxon>Pezizomycotina</taxon>
        <taxon>Sordariomycetes</taxon>
        <taxon>Sordariomycetidae</taxon>
        <taxon>Diaporthales</taxon>
        <taxon>Diaporthaceae</taxon>
        <taxon>Diaporthe</taxon>
        <taxon>Diaporthe eres species complex</taxon>
    </lineage>
</organism>
<keyword evidence="3" id="KW-1185">Reference proteome</keyword>
<proteinExistence type="predicted"/>
<sequence>MARTGALDGYLFTTHAKLHKTNRIDDRSVEGSLTTLASCGWKMEGGGRLFRNASCRRYARVGGGDPASPLSRGCPGLIILRHLSASRVLRRDQARLQHDVTPSPIRVLADFILTQPATPDIRTQIWAPWRTWARQTEVICNPTDTIPKYRHDRYVLSTPVSSWTWELGIWKWGHGTGAGNGAEAGTGHHYRMAPATLRSLSSRSRPLLRRALRHNIIVVIIIAMPPHCIDFGVGWDGMCYVHPKEATSHHSTNNTTKSRFIGTSGLGHPSNPQQHHSQTRDLGTSP</sequence>
<comment type="caution">
    <text evidence="2">The sequence shown here is derived from an EMBL/GenBank/DDBJ whole genome shotgun (WGS) entry which is preliminary data.</text>
</comment>
<evidence type="ECO:0000256" key="1">
    <source>
        <dbReference type="SAM" id="MobiDB-lite"/>
    </source>
</evidence>